<reference evidence="3" key="1">
    <citation type="submission" date="2022-03" db="EMBL/GenBank/DDBJ databases">
        <title>Sea Food Isolates.</title>
        <authorList>
            <person name="Li c."/>
        </authorList>
    </citation>
    <scope>NUCLEOTIDE SEQUENCE</scope>
    <source>
        <strain evidence="3">19PA01SH03</strain>
    </source>
</reference>
<name>A0AAU6SQL3_UNCXX</name>
<feature type="domain" description="Flp pilus assembly protein RcpC/CpaB" evidence="2">
    <location>
        <begin position="125"/>
        <end position="239"/>
    </location>
</feature>
<accession>A0AAU6SQL3</accession>
<feature type="domain" description="SAF" evidence="1">
    <location>
        <begin position="56"/>
        <end position="110"/>
    </location>
</feature>
<dbReference type="NCBIfam" id="TIGR03177">
    <property type="entry name" value="pilus_cpaB"/>
    <property type="match status" value="1"/>
</dbReference>
<evidence type="ECO:0000259" key="2">
    <source>
        <dbReference type="Pfam" id="PF16976"/>
    </source>
</evidence>
<dbReference type="InterPro" id="IPR031571">
    <property type="entry name" value="RcpC_dom"/>
</dbReference>
<dbReference type="Pfam" id="PF08666">
    <property type="entry name" value="SAF"/>
    <property type="match status" value="1"/>
</dbReference>
<dbReference type="AlphaFoldDB" id="A0AAU6SQL3"/>
<evidence type="ECO:0000259" key="1">
    <source>
        <dbReference type="Pfam" id="PF08666"/>
    </source>
</evidence>
<gene>
    <name evidence="3" type="primary">cpaB</name>
    <name evidence="3" type="ORF">MRN70_05460</name>
</gene>
<dbReference type="EMBL" id="CP095338">
    <property type="protein sequence ID" value="XAG22253.1"/>
    <property type="molecule type" value="Genomic_DNA"/>
</dbReference>
<dbReference type="InterPro" id="IPR017592">
    <property type="entry name" value="Pilus_assmbl_Flp-typ_CpaB"/>
</dbReference>
<dbReference type="Pfam" id="PF16976">
    <property type="entry name" value="RcpC"/>
    <property type="match status" value="1"/>
</dbReference>
<dbReference type="CDD" id="cd11614">
    <property type="entry name" value="SAF_CpaB_FlgA_like"/>
    <property type="match status" value="1"/>
</dbReference>
<proteinExistence type="predicted"/>
<dbReference type="InterPro" id="IPR013974">
    <property type="entry name" value="SAF"/>
</dbReference>
<organism evidence="3">
    <name type="scientific">bacterium 19PA01SH03</name>
    <dbReference type="NCBI Taxonomy" id="2920705"/>
    <lineage>
        <taxon>Bacteria</taxon>
    </lineage>
</organism>
<sequence length="274" mass="28958">MNSKLLIGLALLAILAGGYGLFASSPAPAPVVVQAPPAEVKTVVAPPVKTTQIWLARTALQPGQIVTRADLELRRIPEPEALALGVDADIKLEFVTNLRAAHTIQAGDVVWPESLLAPNHAGYMDLILTPNHVPFSIQVSEQSIIGGVIRPGSLVDILALSSLKQNLANDATVRSFETVSLTPILMGVKVLQVDTPNQTNSSRGEVIGPTQANVIVELTRKQVATLTIARHIAQLEIHLSTGNSSASELSANAGDVLTDYKAIQEFRAGAATVR</sequence>
<evidence type="ECO:0000313" key="3">
    <source>
        <dbReference type="EMBL" id="XAG22253.1"/>
    </source>
</evidence>
<protein>
    <submittedName>
        <fullName evidence="3">Flp pilus assembly protein CpaB</fullName>
    </submittedName>
</protein>